<dbReference type="Pfam" id="PF12389">
    <property type="entry name" value="Peptidase_M73"/>
    <property type="match status" value="1"/>
</dbReference>
<reference evidence="1 2" key="1">
    <citation type="submission" date="2018-11" db="EMBL/GenBank/DDBJ databases">
        <title>Sequencing the genomes of 1000 actinobacteria strains.</title>
        <authorList>
            <person name="Klenk H.-P."/>
        </authorList>
    </citation>
    <scope>NUCLEOTIDE SEQUENCE [LARGE SCALE GENOMIC DNA]</scope>
    <source>
        <strain evidence="1 2">DSM 13521</strain>
    </source>
</reference>
<proteinExistence type="predicted"/>
<dbReference type="AlphaFoldDB" id="A0A3N2DDP6"/>
<evidence type="ECO:0000313" key="1">
    <source>
        <dbReference type="EMBL" id="ROR97554.1"/>
    </source>
</evidence>
<dbReference type="EMBL" id="RKHQ01000001">
    <property type="protein sequence ID" value="ROR97554.1"/>
    <property type="molecule type" value="Genomic_DNA"/>
</dbReference>
<keyword evidence="2" id="KW-1185">Reference proteome</keyword>
<accession>A0A3N2DDP6</accession>
<dbReference type="RefSeq" id="WP_170169433.1">
    <property type="nucleotide sequence ID" value="NZ_CALFQU010000006.1"/>
</dbReference>
<organism evidence="1 2">
    <name type="scientific">Salana multivorans</name>
    <dbReference type="NCBI Taxonomy" id="120377"/>
    <lineage>
        <taxon>Bacteria</taxon>
        <taxon>Bacillati</taxon>
        <taxon>Actinomycetota</taxon>
        <taxon>Actinomycetes</taxon>
        <taxon>Micrococcales</taxon>
        <taxon>Beutenbergiaceae</taxon>
        <taxon>Salana</taxon>
    </lineage>
</organism>
<dbReference type="Proteomes" id="UP000275356">
    <property type="component" value="Unassembled WGS sequence"/>
</dbReference>
<name>A0A3N2DDP6_9MICO</name>
<comment type="caution">
    <text evidence="1">The sequence shown here is derived from an EMBL/GenBank/DDBJ whole genome shotgun (WGS) entry which is preliminary data.</text>
</comment>
<gene>
    <name evidence="1" type="ORF">EDD28_2154</name>
</gene>
<evidence type="ECO:0000313" key="2">
    <source>
        <dbReference type="Proteomes" id="UP000275356"/>
    </source>
</evidence>
<sequence length="185" mass="18874">MAFEISTRARIIAAATVVLGVGVATTFAAFSDSGDVRTELASGTLDLKFDDAQDGNPDAYLIEFDGGSSLVPGATVSRDLVVYNSGSVEADLDLALPVVVNSAGSPAEALQDALLLEIRDDESGAVLYTGPLSGATFADFEVPRAATPEDGATLVLTATLPAEATIAVAGQTLDITFSFTAEQAV</sequence>
<dbReference type="InterPro" id="IPR022121">
    <property type="entry name" value="Peptidase_M73_camelysin"/>
</dbReference>
<protein>
    <submittedName>
        <fullName evidence="1">Putative ribosomally synthesized peptide with SipW-like signal peptide</fullName>
    </submittedName>
</protein>